<dbReference type="GO" id="GO:0005886">
    <property type="term" value="C:plasma membrane"/>
    <property type="evidence" value="ECO:0007669"/>
    <property type="project" value="UniProtKB-SubCell"/>
</dbReference>
<sequence length="201" mass="20701">MSPAMSSRHLKGPVVMTANFMEKTSLSSGATSSARSMTDTGLLILRLALGATMLQAGLIKAADFSTTAGFMESGGWSLPTFAALMVTTAETLGGLGLLFGVLTPLAACAVIGAMVDAWAVNVSTDVVWAMPFNVPFLVAFGAATLLFTGSGRWSVDHRVFGRSTVPRPIAVGLLVAGVAVAILTWMALNGVNPIHFSAPQG</sequence>
<keyword evidence="3" id="KW-1003">Cell membrane</keyword>
<evidence type="ECO:0000256" key="4">
    <source>
        <dbReference type="ARBA" id="ARBA00022692"/>
    </source>
</evidence>
<evidence type="ECO:0000256" key="1">
    <source>
        <dbReference type="ARBA" id="ARBA00004651"/>
    </source>
</evidence>
<dbReference type="PATRIC" id="fig|246196.56.peg.5159"/>
<evidence type="ECO:0000313" key="8">
    <source>
        <dbReference type="EMBL" id="AFP41489.1"/>
    </source>
</evidence>
<name>I7GEW7_MYCS2</name>
<dbReference type="PANTHER" id="PTHR33452">
    <property type="entry name" value="OXIDOREDUCTASE CATD-RELATED"/>
    <property type="match status" value="1"/>
</dbReference>
<dbReference type="InterPro" id="IPR051907">
    <property type="entry name" value="DoxX-like_oxidoreductase"/>
</dbReference>
<dbReference type="Proteomes" id="UP000006158">
    <property type="component" value="Chromosome"/>
</dbReference>
<dbReference type="AlphaFoldDB" id="I7GEW7"/>
<accession>I7GEW7</accession>
<dbReference type="EMBL" id="CP001663">
    <property type="protein sequence ID" value="AFP41489.1"/>
    <property type="molecule type" value="Genomic_DNA"/>
</dbReference>
<evidence type="ECO:0000256" key="2">
    <source>
        <dbReference type="ARBA" id="ARBA00006679"/>
    </source>
</evidence>
<keyword evidence="6 7" id="KW-0472">Membrane</keyword>
<keyword evidence="4 7" id="KW-0812">Transmembrane</keyword>
<comment type="similarity">
    <text evidence="2">Belongs to the DoxX family.</text>
</comment>
<evidence type="ECO:0000313" key="9">
    <source>
        <dbReference type="Proteomes" id="UP000006158"/>
    </source>
</evidence>
<evidence type="ECO:0000256" key="7">
    <source>
        <dbReference type="SAM" id="Phobius"/>
    </source>
</evidence>
<gene>
    <name evidence="8" type="ordered locus">MSMEI_5045</name>
</gene>
<proteinExistence type="inferred from homology"/>
<keyword evidence="5 7" id="KW-1133">Transmembrane helix</keyword>
<feature type="transmembrane region" description="Helical" evidence="7">
    <location>
        <begin position="126"/>
        <end position="148"/>
    </location>
</feature>
<evidence type="ECO:0000256" key="6">
    <source>
        <dbReference type="ARBA" id="ARBA00023136"/>
    </source>
</evidence>
<dbReference type="KEGG" id="msg:MSMEI_5045"/>
<evidence type="ECO:0000256" key="3">
    <source>
        <dbReference type="ARBA" id="ARBA00022475"/>
    </source>
</evidence>
<feature type="transmembrane region" description="Helical" evidence="7">
    <location>
        <begin position="95"/>
        <end position="120"/>
    </location>
</feature>
<organism evidence="8 9">
    <name type="scientific">Mycolicibacterium smegmatis (strain ATCC 700084 / mc(2)155)</name>
    <name type="common">Mycobacterium smegmatis</name>
    <dbReference type="NCBI Taxonomy" id="246196"/>
    <lineage>
        <taxon>Bacteria</taxon>
        <taxon>Bacillati</taxon>
        <taxon>Actinomycetota</taxon>
        <taxon>Actinomycetes</taxon>
        <taxon>Mycobacteriales</taxon>
        <taxon>Mycobacteriaceae</taxon>
        <taxon>Mycolicibacterium</taxon>
    </lineage>
</organism>
<protein>
    <submittedName>
        <fullName evidence="8">DoxX family protein</fullName>
    </submittedName>
</protein>
<reference evidence="8 9" key="1">
    <citation type="journal article" date="2007" name="Genome Biol.">
        <title>Interrupted coding sequences in Mycobacterium smegmatis: authentic mutations or sequencing errors?</title>
        <authorList>
            <person name="Deshayes C."/>
            <person name="Perrodou E."/>
            <person name="Gallien S."/>
            <person name="Euphrasie D."/>
            <person name="Schaeffer C."/>
            <person name="Van-Dorsselaer A."/>
            <person name="Poch O."/>
            <person name="Lecompte O."/>
            <person name="Reyrat J.M."/>
        </authorList>
    </citation>
    <scope>NUCLEOTIDE SEQUENCE [LARGE SCALE GENOMIC DNA]</scope>
    <source>
        <strain evidence="9">ATCC 700084 / mc(2)155</strain>
    </source>
</reference>
<dbReference type="PANTHER" id="PTHR33452:SF1">
    <property type="entry name" value="INNER MEMBRANE PROTEIN YPHA-RELATED"/>
    <property type="match status" value="1"/>
</dbReference>
<dbReference type="Pfam" id="PF07681">
    <property type="entry name" value="DoxX"/>
    <property type="match status" value="1"/>
</dbReference>
<feature type="transmembrane region" description="Helical" evidence="7">
    <location>
        <begin position="169"/>
        <end position="188"/>
    </location>
</feature>
<reference evidence="8 9" key="2">
    <citation type="journal article" date="2009" name="Genome Res.">
        <title>Ortho-proteogenomics: multiple proteomes investigation through orthology and a new MS-based protocol.</title>
        <authorList>
            <person name="Gallien S."/>
            <person name="Perrodou E."/>
            <person name="Carapito C."/>
            <person name="Deshayes C."/>
            <person name="Reyrat J.M."/>
            <person name="Van Dorsselaer A."/>
            <person name="Poch O."/>
            <person name="Schaeffer C."/>
            <person name="Lecompte O."/>
        </authorList>
    </citation>
    <scope>NUCLEOTIDE SEQUENCE [LARGE SCALE GENOMIC DNA]</scope>
    <source>
        <strain evidence="9">ATCC 700084 / mc(2)155</strain>
    </source>
</reference>
<evidence type="ECO:0000256" key="5">
    <source>
        <dbReference type="ARBA" id="ARBA00022989"/>
    </source>
</evidence>
<dbReference type="InterPro" id="IPR032808">
    <property type="entry name" value="DoxX"/>
</dbReference>
<comment type="subcellular location">
    <subcellularLocation>
        <location evidence="1">Cell membrane</location>
        <topology evidence="1">Multi-pass membrane protein</topology>
    </subcellularLocation>
</comment>